<dbReference type="PANTHER" id="PTHR21666">
    <property type="entry name" value="PEPTIDASE-RELATED"/>
    <property type="match status" value="1"/>
</dbReference>
<dbReference type="Pfam" id="PF01551">
    <property type="entry name" value="Peptidase_M23"/>
    <property type="match status" value="1"/>
</dbReference>
<keyword evidence="8" id="KW-1185">Reference proteome</keyword>
<dbReference type="CDD" id="cd12797">
    <property type="entry name" value="M23_peptidase"/>
    <property type="match status" value="1"/>
</dbReference>
<feature type="domain" description="Peptidoglycan hydrolase PcsB coiled-coil" evidence="6">
    <location>
        <begin position="107"/>
        <end position="179"/>
    </location>
</feature>
<feature type="signal peptide" evidence="4">
    <location>
        <begin position="1"/>
        <end position="26"/>
    </location>
</feature>
<evidence type="ECO:0000256" key="3">
    <source>
        <dbReference type="SAM" id="MobiDB-lite"/>
    </source>
</evidence>
<dbReference type="InterPro" id="IPR057309">
    <property type="entry name" value="PcsB_CC"/>
</dbReference>
<dbReference type="SUPFAM" id="SSF51261">
    <property type="entry name" value="Duplicated hybrid motif"/>
    <property type="match status" value="1"/>
</dbReference>
<dbReference type="InterPro" id="IPR050570">
    <property type="entry name" value="Cell_wall_metabolism_enzyme"/>
</dbReference>
<organism evidence="7 8">
    <name type="scientific">Bacillus selenitireducens (strain ATCC 700615 / DSM 15326 / MLS10)</name>
    <dbReference type="NCBI Taxonomy" id="439292"/>
    <lineage>
        <taxon>Bacteria</taxon>
        <taxon>Bacillati</taxon>
        <taxon>Bacillota</taxon>
        <taxon>Bacilli</taxon>
        <taxon>Bacillales</taxon>
        <taxon>Bacillaceae</taxon>
        <taxon>Salisediminibacterium</taxon>
    </lineage>
</organism>
<feature type="compositionally biased region" description="Low complexity" evidence="3">
    <location>
        <begin position="291"/>
        <end position="321"/>
    </location>
</feature>
<dbReference type="STRING" id="439292.Bsel_1082"/>
<dbReference type="InterPro" id="IPR011055">
    <property type="entry name" value="Dup_hybrid_motif"/>
</dbReference>
<evidence type="ECO:0000256" key="1">
    <source>
        <dbReference type="ARBA" id="ARBA00022729"/>
    </source>
</evidence>
<proteinExistence type="predicted"/>
<dbReference type="InterPro" id="IPR016047">
    <property type="entry name" value="M23ase_b-sheet_dom"/>
</dbReference>
<dbReference type="KEGG" id="bse:Bsel_1082"/>
<feature type="coiled-coil region" evidence="2">
    <location>
        <begin position="23"/>
        <end position="120"/>
    </location>
</feature>
<dbReference type="HOGENOM" id="CLU_029425_4_3_9"/>
<accession>D6Y0Z6</accession>
<reference evidence="7" key="1">
    <citation type="submission" date="2009-10" db="EMBL/GenBank/DDBJ databases">
        <title>Complete sequence of Bacillus selenitireducens MLS10.</title>
        <authorList>
            <consortium name="US DOE Joint Genome Institute"/>
            <person name="Lucas S."/>
            <person name="Copeland A."/>
            <person name="Lapidus A."/>
            <person name="Glavina del Rio T."/>
            <person name="Dalin E."/>
            <person name="Tice H."/>
            <person name="Bruce D."/>
            <person name="Goodwin L."/>
            <person name="Pitluck S."/>
            <person name="Sims D."/>
            <person name="Brettin T."/>
            <person name="Detter J.C."/>
            <person name="Han C."/>
            <person name="Larimer F."/>
            <person name="Land M."/>
            <person name="Hauser L."/>
            <person name="Kyrpides N."/>
            <person name="Ovchinnikova G."/>
            <person name="Stolz J."/>
        </authorList>
    </citation>
    <scope>NUCLEOTIDE SEQUENCE [LARGE SCALE GENOMIC DNA]</scope>
    <source>
        <strain evidence="7">MLS10</strain>
    </source>
</reference>
<evidence type="ECO:0000313" key="8">
    <source>
        <dbReference type="Proteomes" id="UP000000271"/>
    </source>
</evidence>
<name>D6Y0Z6_BACIE</name>
<dbReference type="OrthoDB" id="9805070at2"/>
<dbReference type="RefSeq" id="WP_013172024.1">
    <property type="nucleotide sequence ID" value="NC_014219.1"/>
</dbReference>
<gene>
    <name evidence="7" type="ordered locus">Bsel_1082</name>
</gene>
<dbReference type="Proteomes" id="UP000000271">
    <property type="component" value="Chromosome"/>
</dbReference>
<feature type="compositionally biased region" description="Basic and acidic residues" evidence="3">
    <location>
        <begin position="260"/>
        <end position="290"/>
    </location>
</feature>
<dbReference type="AlphaFoldDB" id="D6Y0Z6"/>
<evidence type="ECO:0000256" key="2">
    <source>
        <dbReference type="SAM" id="Coils"/>
    </source>
</evidence>
<dbReference type="Gene3D" id="2.70.70.10">
    <property type="entry name" value="Glucose Permease (Domain IIA)"/>
    <property type="match status" value="1"/>
</dbReference>
<dbReference type="Pfam" id="PF24568">
    <property type="entry name" value="CC_PcsB"/>
    <property type="match status" value="1"/>
</dbReference>
<evidence type="ECO:0000256" key="4">
    <source>
        <dbReference type="SAM" id="SignalP"/>
    </source>
</evidence>
<dbReference type="PANTHER" id="PTHR21666:SF289">
    <property type="entry name" value="L-ALA--D-GLU ENDOPEPTIDASE"/>
    <property type="match status" value="1"/>
</dbReference>
<dbReference type="GO" id="GO:0004222">
    <property type="term" value="F:metalloendopeptidase activity"/>
    <property type="evidence" value="ECO:0007669"/>
    <property type="project" value="TreeGrafter"/>
</dbReference>
<sequence>MNRITRIPFMLLLAALLALTVFTAVSANEGEQLQEEIEGYEEEREETLREQEEREAELEEVQGEMSEVETELRRLDEEMATTNRQIEAKEEEIDLTMDRVADLEEEIRILEERIADRDELLKERVRQMYQNGGSINYIEVILGAQNFGDLIERISALNSIAQQDQNILQEHIEDMESVELAKENLERELMFLEEQLGELESLRSSLEAQSSEKDQYLEELSYLGYTLEEELISLEEKEELLIAQQQAAKQELEEWERAEEERKRREEEERRRQEEAERRAAEEAAERAAAEEAAQQEASQSSSQSSSQETASNGSGSSGNSTPAVSSGTLHRPSDGRITSHFGMRTHPVHGGQRLHAGTDFGRDGGLNIYAAESGTVISSGWLGGYGNTITISHVVNGQSMTTLYAHLSGSNVSPGQRVSRGQVIGRMGTTGTSTGVHLHFEVHPGGYSGSGSAVNPMNYLN</sequence>
<feature type="chain" id="PRO_5039250543" evidence="4">
    <location>
        <begin position="27"/>
        <end position="462"/>
    </location>
</feature>
<evidence type="ECO:0000259" key="6">
    <source>
        <dbReference type="Pfam" id="PF24568"/>
    </source>
</evidence>
<feature type="domain" description="M23ase beta-sheet core" evidence="5">
    <location>
        <begin position="355"/>
        <end position="451"/>
    </location>
</feature>
<keyword evidence="1 4" id="KW-0732">Signal</keyword>
<feature type="region of interest" description="Disordered" evidence="3">
    <location>
        <begin position="260"/>
        <end position="358"/>
    </location>
</feature>
<protein>
    <submittedName>
        <fullName evidence="7">Peptidase M23</fullName>
    </submittedName>
</protein>
<keyword evidence="2" id="KW-0175">Coiled coil</keyword>
<dbReference type="eggNOG" id="COG4942">
    <property type="taxonomic scope" value="Bacteria"/>
</dbReference>
<dbReference type="Gene3D" id="6.10.250.3150">
    <property type="match status" value="1"/>
</dbReference>
<dbReference type="EMBL" id="CP001791">
    <property type="protein sequence ID" value="ADH98600.1"/>
    <property type="molecule type" value="Genomic_DNA"/>
</dbReference>
<evidence type="ECO:0000259" key="5">
    <source>
        <dbReference type="Pfam" id="PF01551"/>
    </source>
</evidence>
<evidence type="ECO:0000313" key="7">
    <source>
        <dbReference type="EMBL" id="ADH98600.1"/>
    </source>
</evidence>